<sequence>MIYDNINVIQNNPLIIIDKFPYTKKKEINIDKNVEKKKITKIYFLTHFHADHYMNINRHFNENVFTSTITKSLLVNIIGINEKYVHNLKINTNYYLFNFEVIFIDANHCPGSVIICFQFLNGTKIIHTGDFRYSNIHSFLIKKLLNFTNVKEEKDKENVLKELETLEMKNNILLKKKESKKYIVFNNNIYNICYIKENFTIYKSNKYIVSIEEFRIVYLKIIEELLLNMKNIKNQFFLYDSIEFENFFSYFIFIELLLYFNQNEQEISILYEDKKLNESDIILNNENIKNIRFNLNFLKKEEIKTNCSFIDKTELLNCKNYELYDMNSKKIFESKNINKENIKIENKEDTYEEYASFNESCCHMKSRERSKIKNILKKKNNDLIKSNRNIYLNELKENSNYIKTIYLDTTYALTKNNLFPPQMYLVNYIIYLCKKKINNDSYNEYDLNKINYLSDKKKRNEKTNEEIEEQKKENNKKEIYVKKEKKEENRNEKKENNKKEIHVMKEKKEENREKVYEGKENIILKNKRVSKKTLFLFGTYNLGKEKIYLSVSEACNMKIYFKNKKKKIIIESFLNNKNILDRITDDKLEAQIHIVDINYSCIFPKIDKNKLKNLIDEEIEKEFDFFYYIIPTGWVKKYSFYEKKNISIFLIPYSEHSNLLELISFVKSIKPCNIIPTVFSNPKEKLKILNTFNSYLNLKEEVRNFLKIKNSNQIKNKRISKQNIKEQKEKKKNFKYKTKAEKIFCDKNQKKITSFFSFLKKEE</sequence>
<organism evidence="9 10">
    <name type="scientific">Plasmodium gallinaceum</name>
    <dbReference type="NCBI Taxonomy" id="5849"/>
    <lineage>
        <taxon>Eukaryota</taxon>
        <taxon>Sar</taxon>
        <taxon>Alveolata</taxon>
        <taxon>Apicomplexa</taxon>
        <taxon>Aconoidasida</taxon>
        <taxon>Haemosporida</taxon>
        <taxon>Plasmodiidae</taxon>
        <taxon>Plasmodium</taxon>
        <taxon>Plasmodium (Haemamoeba)</taxon>
    </lineage>
</organism>
<name>A0A1J1GPY4_PLAGA</name>
<feature type="region of interest" description="Disordered" evidence="7">
    <location>
        <begin position="480"/>
        <end position="500"/>
    </location>
</feature>
<dbReference type="GO" id="GO:0036297">
    <property type="term" value="P:interstrand cross-link repair"/>
    <property type="evidence" value="ECO:0007669"/>
    <property type="project" value="TreeGrafter"/>
</dbReference>
<dbReference type="Gene3D" id="3.60.15.10">
    <property type="entry name" value="Ribonuclease Z/Hydroxyacylglutathione hydrolase-like"/>
    <property type="match status" value="1"/>
</dbReference>
<protein>
    <submittedName>
        <fullName evidence="9">DNA repair metallo-beta-lactamase protein, putative</fullName>
    </submittedName>
</protein>
<dbReference type="GO" id="GO:0035312">
    <property type="term" value="F:5'-3' DNA exonuclease activity"/>
    <property type="evidence" value="ECO:0007669"/>
    <property type="project" value="TreeGrafter"/>
</dbReference>
<dbReference type="GO" id="GO:0005634">
    <property type="term" value="C:nucleus"/>
    <property type="evidence" value="ECO:0007669"/>
    <property type="project" value="UniProtKB-SubCell"/>
</dbReference>
<evidence type="ECO:0000259" key="8">
    <source>
        <dbReference type="SMART" id="SM00849"/>
    </source>
</evidence>
<dbReference type="OrthoDB" id="262529at2759"/>
<keyword evidence="5" id="KW-0539">Nucleus</keyword>
<evidence type="ECO:0000256" key="5">
    <source>
        <dbReference type="ARBA" id="ARBA00023242"/>
    </source>
</evidence>
<evidence type="ECO:0000256" key="2">
    <source>
        <dbReference type="ARBA" id="ARBA00010304"/>
    </source>
</evidence>
<keyword evidence="4" id="KW-0234">DNA repair</keyword>
<dbReference type="InterPro" id="IPR011084">
    <property type="entry name" value="DRMBL"/>
</dbReference>
<dbReference type="Gene3D" id="3.40.50.12650">
    <property type="match status" value="1"/>
</dbReference>
<comment type="similarity">
    <text evidence="2">Belongs to the DNA repair metallo-beta-lactamase (DRMBL) family.</text>
</comment>
<evidence type="ECO:0000256" key="1">
    <source>
        <dbReference type="ARBA" id="ARBA00004123"/>
    </source>
</evidence>
<dbReference type="GeneID" id="39730497"/>
<evidence type="ECO:0000256" key="6">
    <source>
        <dbReference type="SAM" id="Coils"/>
    </source>
</evidence>
<dbReference type="Proteomes" id="UP000220797">
    <property type="component" value="Unassembled WGS sequence"/>
</dbReference>
<dbReference type="EMBL" id="CVMV01000032">
    <property type="protein sequence ID" value="CRG94575.1"/>
    <property type="molecule type" value="Genomic_DNA"/>
</dbReference>
<keyword evidence="10" id="KW-1185">Reference proteome</keyword>
<keyword evidence="6" id="KW-0175">Coiled coil</keyword>
<evidence type="ECO:0000256" key="3">
    <source>
        <dbReference type="ARBA" id="ARBA00022763"/>
    </source>
</evidence>
<dbReference type="RefSeq" id="XP_028527390.1">
    <property type="nucleotide sequence ID" value="XM_028670660.1"/>
</dbReference>
<dbReference type="GO" id="GO:0003684">
    <property type="term" value="F:damaged DNA binding"/>
    <property type="evidence" value="ECO:0007669"/>
    <property type="project" value="TreeGrafter"/>
</dbReference>
<evidence type="ECO:0000256" key="4">
    <source>
        <dbReference type="ARBA" id="ARBA00023204"/>
    </source>
</evidence>
<accession>A0A1J1GPY4</accession>
<comment type="caution">
    <text evidence="9">The sequence shown here is derived from an EMBL/GenBank/DDBJ whole genome shotgun (WGS) entry which is preliminary data.</text>
</comment>
<dbReference type="GO" id="GO:0006303">
    <property type="term" value="P:double-strand break repair via nonhomologous end joining"/>
    <property type="evidence" value="ECO:0007669"/>
    <property type="project" value="TreeGrafter"/>
</dbReference>
<dbReference type="SUPFAM" id="SSF56281">
    <property type="entry name" value="Metallo-hydrolase/oxidoreductase"/>
    <property type="match status" value="1"/>
</dbReference>
<proteinExistence type="inferred from homology"/>
<dbReference type="PANTHER" id="PTHR23240">
    <property type="entry name" value="DNA CROSS-LINK REPAIR PROTEIN PSO2/SNM1-RELATED"/>
    <property type="match status" value="1"/>
</dbReference>
<gene>
    <name evidence="9" type="ORF">PGAL8A_00197000</name>
</gene>
<feature type="coiled-coil region" evidence="6">
    <location>
        <begin position="149"/>
        <end position="176"/>
    </location>
</feature>
<dbReference type="InterPro" id="IPR001279">
    <property type="entry name" value="Metallo-B-lactamas"/>
</dbReference>
<dbReference type="AlphaFoldDB" id="A0A1J1GPY4"/>
<feature type="domain" description="Metallo-beta-lactamase" evidence="8">
    <location>
        <begin position="3"/>
        <end position="176"/>
    </location>
</feature>
<evidence type="ECO:0000256" key="7">
    <source>
        <dbReference type="SAM" id="MobiDB-lite"/>
    </source>
</evidence>
<dbReference type="SMART" id="SM00849">
    <property type="entry name" value="Lactamase_B"/>
    <property type="match status" value="1"/>
</dbReference>
<evidence type="ECO:0000313" key="10">
    <source>
        <dbReference type="Proteomes" id="UP000220797"/>
    </source>
</evidence>
<comment type="subcellular location">
    <subcellularLocation>
        <location evidence="1">Nucleus</location>
    </subcellularLocation>
</comment>
<dbReference type="VEuPathDB" id="PlasmoDB:PGAL8A_00197000"/>
<keyword evidence="3" id="KW-0227">DNA damage</keyword>
<dbReference type="InterPro" id="IPR036866">
    <property type="entry name" value="RibonucZ/Hydroxyglut_hydro"/>
</dbReference>
<reference evidence="9" key="1">
    <citation type="submission" date="2015-04" db="EMBL/GenBank/DDBJ databases">
        <authorList>
            <consortium name="Pathogen Informatics"/>
        </authorList>
    </citation>
    <scope>NUCLEOTIDE SEQUENCE [LARGE SCALE GENOMIC DNA]</scope>
    <source>
        <strain evidence="9">8A</strain>
    </source>
</reference>
<dbReference type="PANTHER" id="PTHR23240:SF6">
    <property type="entry name" value="DNA CROSS-LINK REPAIR 1A PROTEIN"/>
    <property type="match status" value="1"/>
</dbReference>
<evidence type="ECO:0000313" key="9">
    <source>
        <dbReference type="EMBL" id="CRG94575.1"/>
    </source>
</evidence>
<dbReference type="Pfam" id="PF07522">
    <property type="entry name" value="DRMBL"/>
    <property type="match status" value="1"/>
</dbReference>